<dbReference type="RefSeq" id="WP_103959729.1">
    <property type="nucleotide sequence ID" value="NZ_FNVT01000010.1"/>
</dbReference>
<evidence type="ECO:0000256" key="4">
    <source>
        <dbReference type="SAM" id="MobiDB-lite"/>
    </source>
</evidence>
<dbReference type="InterPro" id="IPR001845">
    <property type="entry name" value="HTH_ArsR_DNA-bd_dom"/>
</dbReference>
<dbReference type="Pfam" id="PF12840">
    <property type="entry name" value="HTH_20"/>
    <property type="match status" value="1"/>
</dbReference>
<dbReference type="PANTHER" id="PTHR43132:SF2">
    <property type="entry name" value="ARSENICAL RESISTANCE OPERON REPRESSOR ARSR-RELATED"/>
    <property type="match status" value="1"/>
</dbReference>
<dbReference type="InterPro" id="IPR011991">
    <property type="entry name" value="ArsR-like_HTH"/>
</dbReference>
<dbReference type="SUPFAM" id="SSF46785">
    <property type="entry name" value="Winged helix' DNA-binding domain"/>
    <property type="match status" value="1"/>
</dbReference>
<sequence>MADPEDLAFEALADGTRRRILRLLADHGEISASEISEAITNVGRTTVSSHLRVLRMANLVDERRDGRFRYYSLARKPAEDMVEFLRGLYQGSLAALRDRTEQPAPAEQSEATKWAESS</sequence>
<evidence type="ECO:0000256" key="3">
    <source>
        <dbReference type="ARBA" id="ARBA00023163"/>
    </source>
</evidence>
<accession>A0A1H6EGH4</accession>
<dbReference type="OrthoDB" id="9806976at2"/>
<organism evidence="6 7">
    <name type="scientific">Nonomuraea solani</name>
    <dbReference type="NCBI Taxonomy" id="1144553"/>
    <lineage>
        <taxon>Bacteria</taxon>
        <taxon>Bacillati</taxon>
        <taxon>Actinomycetota</taxon>
        <taxon>Actinomycetes</taxon>
        <taxon>Streptosporangiales</taxon>
        <taxon>Streptosporangiaceae</taxon>
        <taxon>Nonomuraea</taxon>
    </lineage>
</organism>
<gene>
    <name evidence="6" type="ORF">SAMN05444920_110135</name>
</gene>
<dbReference type="GO" id="GO:0003700">
    <property type="term" value="F:DNA-binding transcription factor activity"/>
    <property type="evidence" value="ECO:0007669"/>
    <property type="project" value="InterPro"/>
</dbReference>
<feature type="region of interest" description="Disordered" evidence="4">
    <location>
        <begin position="98"/>
        <end position="118"/>
    </location>
</feature>
<proteinExistence type="predicted"/>
<name>A0A1H6EGH4_9ACTN</name>
<dbReference type="PROSITE" id="PS50987">
    <property type="entry name" value="HTH_ARSR_2"/>
    <property type="match status" value="1"/>
</dbReference>
<evidence type="ECO:0000256" key="2">
    <source>
        <dbReference type="ARBA" id="ARBA00023125"/>
    </source>
</evidence>
<evidence type="ECO:0000256" key="1">
    <source>
        <dbReference type="ARBA" id="ARBA00023015"/>
    </source>
</evidence>
<keyword evidence="2 6" id="KW-0238">DNA-binding</keyword>
<dbReference type="InterPro" id="IPR036390">
    <property type="entry name" value="WH_DNA-bd_sf"/>
</dbReference>
<dbReference type="NCBIfam" id="NF033788">
    <property type="entry name" value="HTH_metalloreg"/>
    <property type="match status" value="1"/>
</dbReference>
<evidence type="ECO:0000313" key="7">
    <source>
        <dbReference type="Proteomes" id="UP000236732"/>
    </source>
</evidence>
<dbReference type="InterPro" id="IPR036388">
    <property type="entry name" value="WH-like_DNA-bd_sf"/>
</dbReference>
<dbReference type="Gene3D" id="1.10.10.10">
    <property type="entry name" value="Winged helix-like DNA-binding domain superfamily/Winged helix DNA-binding domain"/>
    <property type="match status" value="1"/>
</dbReference>
<dbReference type="GO" id="GO:0003677">
    <property type="term" value="F:DNA binding"/>
    <property type="evidence" value="ECO:0007669"/>
    <property type="project" value="UniProtKB-KW"/>
</dbReference>
<reference evidence="6 7" key="1">
    <citation type="submission" date="2016-10" db="EMBL/GenBank/DDBJ databases">
        <authorList>
            <person name="de Groot N.N."/>
        </authorList>
    </citation>
    <scope>NUCLEOTIDE SEQUENCE [LARGE SCALE GENOMIC DNA]</scope>
    <source>
        <strain evidence="6 7">CGMCC 4.7037</strain>
    </source>
</reference>
<dbReference type="PANTHER" id="PTHR43132">
    <property type="entry name" value="ARSENICAL RESISTANCE OPERON REPRESSOR ARSR-RELATED"/>
    <property type="match status" value="1"/>
</dbReference>
<evidence type="ECO:0000313" key="6">
    <source>
        <dbReference type="EMBL" id="SEG96862.1"/>
    </source>
</evidence>
<keyword evidence="1" id="KW-0805">Transcription regulation</keyword>
<evidence type="ECO:0000259" key="5">
    <source>
        <dbReference type="PROSITE" id="PS50987"/>
    </source>
</evidence>
<feature type="compositionally biased region" description="Polar residues" evidence="4">
    <location>
        <begin position="109"/>
        <end position="118"/>
    </location>
</feature>
<feature type="domain" description="HTH arsR-type" evidence="5">
    <location>
        <begin position="1"/>
        <end position="93"/>
    </location>
</feature>
<dbReference type="CDD" id="cd00090">
    <property type="entry name" value="HTH_ARSR"/>
    <property type="match status" value="1"/>
</dbReference>
<keyword evidence="3" id="KW-0804">Transcription</keyword>
<dbReference type="AlphaFoldDB" id="A0A1H6EGH4"/>
<dbReference type="Proteomes" id="UP000236732">
    <property type="component" value="Unassembled WGS sequence"/>
</dbReference>
<protein>
    <submittedName>
        <fullName evidence="6">DNA-binding transcriptional regulator, ArsR family</fullName>
    </submittedName>
</protein>
<dbReference type="InterPro" id="IPR051011">
    <property type="entry name" value="Metal_resp_trans_reg"/>
</dbReference>
<dbReference type="SMART" id="SM00418">
    <property type="entry name" value="HTH_ARSR"/>
    <property type="match status" value="1"/>
</dbReference>
<dbReference type="EMBL" id="FNVT01000010">
    <property type="protein sequence ID" value="SEG96862.1"/>
    <property type="molecule type" value="Genomic_DNA"/>
</dbReference>
<keyword evidence="7" id="KW-1185">Reference proteome</keyword>
<dbReference type="PRINTS" id="PR00778">
    <property type="entry name" value="HTHARSR"/>
</dbReference>